<name>A0A1V9FJP6_9BACT</name>
<protein>
    <submittedName>
        <fullName evidence="1">Uncharacterized protein</fullName>
    </submittedName>
</protein>
<comment type="caution">
    <text evidence="1">The sequence shown here is derived from an EMBL/GenBank/DDBJ whole genome shotgun (WGS) entry which is preliminary data.</text>
</comment>
<proteinExistence type="predicted"/>
<evidence type="ECO:0000313" key="1">
    <source>
        <dbReference type="EMBL" id="OQP58436.1"/>
    </source>
</evidence>
<dbReference type="AlphaFoldDB" id="A0A1V9FJP6"/>
<evidence type="ECO:0000313" key="2">
    <source>
        <dbReference type="Proteomes" id="UP000192276"/>
    </source>
</evidence>
<dbReference type="EMBL" id="LWBP01000188">
    <property type="protein sequence ID" value="OQP58436.1"/>
    <property type="molecule type" value="Genomic_DNA"/>
</dbReference>
<sequence length="63" mass="7150">MIRVASNKLVSVFIITIIELSHYQINFQPLTHLFSLLAAYFTAHHTYFAGCETKNTAYAGFPK</sequence>
<keyword evidence="2" id="KW-1185">Reference proteome</keyword>
<reference evidence="2" key="1">
    <citation type="submission" date="2016-04" db="EMBL/GenBank/DDBJ databases">
        <authorList>
            <person name="Chen L."/>
            <person name="Zhuang W."/>
            <person name="Wang G."/>
        </authorList>
    </citation>
    <scope>NUCLEOTIDE SEQUENCE [LARGE SCALE GENOMIC DNA]</scope>
    <source>
        <strain evidence="2">208</strain>
    </source>
</reference>
<organism evidence="1 2">
    <name type="scientific">Niastella populi</name>
    <dbReference type="NCBI Taxonomy" id="550983"/>
    <lineage>
        <taxon>Bacteria</taxon>
        <taxon>Pseudomonadati</taxon>
        <taxon>Bacteroidota</taxon>
        <taxon>Chitinophagia</taxon>
        <taxon>Chitinophagales</taxon>
        <taxon>Chitinophagaceae</taxon>
        <taxon>Niastella</taxon>
    </lineage>
</organism>
<dbReference type="Proteomes" id="UP000192276">
    <property type="component" value="Unassembled WGS sequence"/>
</dbReference>
<gene>
    <name evidence="1" type="ORF">A4R26_02975</name>
</gene>
<accession>A0A1V9FJP6</accession>